<feature type="region of interest" description="Disordered" evidence="1">
    <location>
        <begin position="710"/>
        <end position="736"/>
    </location>
</feature>
<reference evidence="3 4" key="1">
    <citation type="submission" date="2019-03" db="EMBL/GenBank/DDBJ databases">
        <title>Genomics of glacier-inhabiting Cryobacterium strains.</title>
        <authorList>
            <person name="Liu Q."/>
            <person name="Xin Y.-H."/>
        </authorList>
    </citation>
    <scope>NUCLEOTIDE SEQUENCE [LARGE SCALE GENOMIC DNA]</scope>
    <source>
        <strain evidence="3 4">CGMCC 1.4292</strain>
    </source>
</reference>
<dbReference type="RefSeq" id="WP_134173040.1">
    <property type="nucleotide sequence ID" value="NZ_SODI01000001.1"/>
</dbReference>
<feature type="compositionally biased region" description="Basic and acidic residues" evidence="1">
    <location>
        <begin position="710"/>
        <end position="719"/>
    </location>
</feature>
<feature type="transmembrane region" description="Helical" evidence="2">
    <location>
        <begin position="682"/>
        <end position="700"/>
    </location>
</feature>
<protein>
    <submittedName>
        <fullName evidence="3">Uncharacterized protein</fullName>
    </submittedName>
</protein>
<accession>A0A4Y8KME4</accession>
<sequence length="736" mass="77142">MMADCDPARRPVPTANRSRSTRRPARLRRVAASVLVAAMLGFLGTPALATTGGAARTATTEFDDVSVTVTPAASASLHPGEDLALTVTVENGTGATVGLGTVDVSLAQRALTSRVALENWLRPEKDSNSGDLLLGTPTTEPIAAGTTLIMPVTVPAADVGLSVRNAWGARGVAATFTVDGATAEGRGTFVWDLGDTVTPVSLATVARITTPETTDGLLSTTDLQAFTGSSGLLTAQLDAVFDRPVAIAIDPRIIVSIRLLGNAAPPSATTWLDRLSRATNDIFPLRYANSDASLEAQSGAETLLEPLPFGALIDPANFATVPEATSPTTPMVPELVAGRVPTTAELLAWDYTATDIVWPRGNAVARSDLEMFTANGLTTTILSSGNARQSDSFTPNSVFAHPDGRGLVADRAVSDAINEAAQARTAAAWREAVAEAQSLLAIVSAEDVRSPRTLLATLDHVVPSAGNRLGETLNALAGVPWETPASLANAVSAPVANTVEFRGRTESDDRVDLVRQLLAAEREMTAFAASVAEPFAVTAPHRLNLLTLLSPGWTQQPDLWEENVRASLTKSSAVINSVTVTTRGPINVAAEEVDFPITLRNELNQPVTVRVQVVPSNGRLLVESDIDATIDANSAQTITVPVTAAVGNGEVALRVTMYSPDGVAIGQPAVIAVNVHADWEGIGAWIVASVAFLFFGFGIWRNIVRRRKERKGEPVRADTDEAEATPAAAPTARGDE</sequence>
<keyword evidence="4" id="KW-1185">Reference proteome</keyword>
<dbReference type="OrthoDB" id="4985746at2"/>
<evidence type="ECO:0000313" key="3">
    <source>
        <dbReference type="EMBL" id="TFD77427.1"/>
    </source>
</evidence>
<dbReference type="Proteomes" id="UP000298218">
    <property type="component" value="Unassembled WGS sequence"/>
</dbReference>
<dbReference type="AlphaFoldDB" id="A0A4Y8KME4"/>
<dbReference type="Pfam" id="PF19516">
    <property type="entry name" value="DUF6049"/>
    <property type="match status" value="1"/>
</dbReference>
<keyword evidence="2" id="KW-1133">Transmembrane helix</keyword>
<dbReference type="InterPro" id="IPR046112">
    <property type="entry name" value="DUF6049"/>
</dbReference>
<keyword evidence="2" id="KW-0812">Transmembrane</keyword>
<name>A0A4Y8KME4_9MICO</name>
<keyword evidence="2" id="KW-0472">Membrane</keyword>
<evidence type="ECO:0000313" key="4">
    <source>
        <dbReference type="Proteomes" id="UP000298218"/>
    </source>
</evidence>
<proteinExistence type="predicted"/>
<evidence type="ECO:0000256" key="2">
    <source>
        <dbReference type="SAM" id="Phobius"/>
    </source>
</evidence>
<comment type="caution">
    <text evidence="3">The sequence shown here is derived from an EMBL/GenBank/DDBJ whole genome shotgun (WGS) entry which is preliminary data.</text>
</comment>
<organism evidence="3 4">
    <name type="scientific">Cryobacterium psychrophilum</name>
    <dbReference type="NCBI Taxonomy" id="41988"/>
    <lineage>
        <taxon>Bacteria</taxon>
        <taxon>Bacillati</taxon>
        <taxon>Actinomycetota</taxon>
        <taxon>Actinomycetes</taxon>
        <taxon>Micrococcales</taxon>
        <taxon>Microbacteriaceae</taxon>
        <taxon>Cryobacterium</taxon>
    </lineage>
</organism>
<evidence type="ECO:0000256" key="1">
    <source>
        <dbReference type="SAM" id="MobiDB-lite"/>
    </source>
</evidence>
<feature type="region of interest" description="Disordered" evidence="1">
    <location>
        <begin position="1"/>
        <end position="24"/>
    </location>
</feature>
<feature type="compositionally biased region" description="Low complexity" evidence="1">
    <location>
        <begin position="724"/>
        <end position="736"/>
    </location>
</feature>
<dbReference type="EMBL" id="SOHQ01000031">
    <property type="protein sequence ID" value="TFD77427.1"/>
    <property type="molecule type" value="Genomic_DNA"/>
</dbReference>
<gene>
    <name evidence="3" type="ORF">E3T53_11430</name>
</gene>